<dbReference type="EMBL" id="JBHLZP010000017">
    <property type="protein sequence ID" value="MFB9831451.1"/>
    <property type="molecule type" value="Genomic_DNA"/>
</dbReference>
<keyword evidence="2" id="KW-1185">Reference proteome</keyword>
<accession>A0ABV5YA46</accession>
<evidence type="ECO:0000313" key="2">
    <source>
        <dbReference type="Proteomes" id="UP001589627"/>
    </source>
</evidence>
<evidence type="ECO:0000313" key="1">
    <source>
        <dbReference type="EMBL" id="MFB9831451.1"/>
    </source>
</evidence>
<proteinExistence type="predicted"/>
<gene>
    <name evidence="1" type="ORF">ACFFNX_04530</name>
</gene>
<organism evidence="1 2">
    <name type="scientific">Actinoallomurus acaciae</name>
    <dbReference type="NCBI Taxonomy" id="502577"/>
    <lineage>
        <taxon>Bacteria</taxon>
        <taxon>Bacillati</taxon>
        <taxon>Actinomycetota</taxon>
        <taxon>Actinomycetes</taxon>
        <taxon>Streptosporangiales</taxon>
        <taxon>Thermomonosporaceae</taxon>
        <taxon>Actinoallomurus</taxon>
    </lineage>
</organism>
<dbReference type="Proteomes" id="UP001589627">
    <property type="component" value="Unassembled WGS sequence"/>
</dbReference>
<dbReference type="RefSeq" id="WP_378195557.1">
    <property type="nucleotide sequence ID" value="NZ_JBHLZP010000017.1"/>
</dbReference>
<sequence length="115" mass="12977">MTGNRFWDIQTISEGRVIRNVIKRRFPRTYAIIAESLESADPLDVVYPDNPDEYSDVVLEVMALLAPVGGRLDALSVDDIERIIREGIARCFGEEPDEARLARAVQSIRERSVSD</sequence>
<comment type="caution">
    <text evidence="1">The sequence shown here is derived from an EMBL/GenBank/DDBJ whole genome shotgun (WGS) entry which is preliminary data.</text>
</comment>
<reference evidence="1 2" key="1">
    <citation type="submission" date="2024-09" db="EMBL/GenBank/DDBJ databases">
        <authorList>
            <person name="Sun Q."/>
            <person name="Mori K."/>
        </authorList>
    </citation>
    <scope>NUCLEOTIDE SEQUENCE [LARGE SCALE GENOMIC DNA]</scope>
    <source>
        <strain evidence="1 2">TBRC 0563</strain>
    </source>
</reference>
<protein>
    <submittedName>
        <fullName evidence="1">Uncharacterized protein</fullName>
    </submittedName>
</protein>
<name>A0ABV5YA46_9ACTN</name>